<reference evidence="2" key="2">
    <citation type="journal article" date="2015" name="Fish Shellfish Immunol.">
        <title>Early steps in the European eel (Anguilla anguilla)-Vibrio vulnificus interaction in the gills: Role of the RtxA13 toxin.</title>
        <authorList>
            <person name="Callol A."/>
            <person name="Pajuelo D."/>
            <person name="Ebbesson L."/>
            <person name="Teles M."/>
            <person name="MacKenzie S."/>
            <person name="Amaro C."/>
        </authorList>
    </citation>
    <scope>NUCLEOTIDE SEQUENCE</scope>
</reference>
<protein>
    <submittedName>
        <fullName evidence="2">Uncharacterized protein</fullName>
    </submittedName>
</protein>
<name>A0A0E9TRU1_ANGAN</name>
<reference evidence="2" key="1">
    <citation type="submission" date="2014-11" db="EMBL/GenBank/DDBJ databases">
        <authorList>
            <person name="Amaro Gonzalez C."/>
        </authorList>
    </citation>
    <scope>NUCLEOTIDE SEQUENCE</scope>
</reference>
<proteinExistence type="predicted"/>
<evidence type="ECO:0000313" key="2">
    <source>
        <dbReference type="EMBL" id="JAH56419.1"/>
    </source>
</evidence>
<feature type="region of interest" description="Disordered" evidence="1">
    <location>
        <begin position="1"/>
        <end position="34"/>
    </location>
</feature>
<sequence>MGTRYEQTPGHPVPAEVVHDGISGSYHPAHRSFPQQRHSRAWCSISMQLDRR</sequence>
<evidence type="ECO:0000256" key="1">
    <source>
        <dbReference type="SAM" id="MobiDB-lite"/>
    </source>
</evidence>
<dbReference type="AlphaFoldDB" id="A0A0E9TRU1"/>
<organism evidence="2">
    <name type="scientific">Anguilla anguilla</name>
    <name type="common">European freshwater eel</name>
    <name type="synonym">Muraena anguilla</name>
    <dbReference type="NCBI Taxonomy" id="7936"/>
    <lineage>
        <taxon>Eukaryota</taxon>
        <taxon>Metazoa</taxon>
        <taxon>Chordata</taxon>
        <taxon>Craniata</taxon>
        <taxon>Vertebrata</taxon>
        <taxon>Euteleostomi</taxon>
        <taxon>Actinopterygii</taxon>
        <taxon>Neopterygii</taxon>
        <taxon>Teleostei</taxon>
        <taxon>Anguilliformes</taxon>
        <taxon>Anguillidae</taxon>
        <taxon>Anguilla</taxon>
    </lineage>
</organism>
<accession>A0A0E9TRU1</accession>
<dbReference type="EMBL" id="GBXM01052158">
    <property type="protein sequence ID" value="JAH56419.1"/>
    <property type="molecule type" value="Transcribed_RNA"/>
</dbReference>